<feature type="domain" description="HD" evidence="1">
    <location>
        <begin position="30"/>
        <end position="133"/>
    </location>
</feature>
<dbReference type="AlphaFoldDB" id="A0A644W516"/>
<comment type="caution">
    <text evidence="2">The sequence shown here is derived from an EMBL/GenBank/DDBJ whole genome shotgun (WGS) entry which is preliminary data.</text>
</comment>
<dbReference type="Gene3D" id="1.10.3210.50">
    <property type="match status" value="1"/>
</dbReference>
<gene>
    <name evidence="2" type="primary">yedJ_3</name>
    <name evidence="2" type="ORF">SDC9_44746</name>
</gene>
<dbReference type="InterPro" id="IPR006674">
    <property type="entry name" value="HD_domain"/>
</dbReference>
<dbReference type="EMBL" id="VSSQ01000614">
    <property type="protein sequence ID" value="MPL98540.1"/>
    <property type="molecule type" value="Genomic_DNA"/>
</dbReference>
<evidence type="ECO:0000313" key="2">
    <source>
        <dbReference type="EMBL" id="MPL98540.1"/>
    </source>
</evidence>
<dbReference type="InterPro" id="IPR003607">
    <property type="entry name" value="HD/PDEase_dom"/>
</dbReference>
<accession>A0A644W516</accession>
<dbReference type="Pfam" id="PF01966">
    <property type="entry name" value="HD"/>
    <property type="match status" value="1"/>
</dbReference>
<reference evidence="2" key="1">
    <citation type="submission" date="2019-08" db="EMBL/GenBank/DDBJ databases">
        <authorList>
            <person name="Kucharzyk K."/>
            <person name="Murdoch R.W."/>
            <person name="Higgins S."/>
            <person name="Loffler F."/>
        </authorList>
    </citation>
    <scope>NUCLEOTIDE SEQUENCE</scope>
</reference>
<dbReference type="SUPFAM" id="SSF109604">
    <property type="entry name" value="HD-domain/PDEase-like"/>
    <property type="match status" value="1"/>
</dbReference>
<dbReference type="PANTHER" id="PTHR33594">
    <property type="entry name" value="SUPERFAMILY HYDROLASE, PUTATIVE (AFU_ORTHOLOGUE AFUA_1G03035)-RELATED"/>
    <property type="match status" value="1"/>
</dbReference>
<organism evidence="2">
    <name type="scientific">bioreactor metagenome</name>
    <dbReference type="NCBI Taxonomy" id="1076179"/>
    <lineage>
        <taxon>unclassified sequences</taxon>
        <taxon>metagenomes</taxon>
        <taxon>ecological metagenomes</taxon>
    </lineage>
</organism>
<dbReference type="CDD" id="cd00077">
    <property type="entry name" value="HDc"/>
    <property type="match status" value="1"/>
</dbReference>
<dbReference type="PROSITE" id="PS51831">
    <property type="entry name" value="HD"/>
    <property type="match status" value="1"/>
</dbReference>
<dbReference type="SMART" id="SM00471">
    <property type="entry name" value="HDc"/>
    <property type="match status" value="1"/>
</dbReference>
<protein>
    <recommendedName>
        <fullName evidence="1">HD domain-containing protein</fullName>
    </recommendedName>
</protein>
<sequence>MIDTTQTDLVTRELIRRIRSHFPDDGSGHGFDHIIRVHRLALAIAGEEKADLFVVSVAALLHDVGDYKLTGDGKENHRQAVADMTEGLSLSAFQIEQVTQIVERVSFKGNGTCDEQISPEGQCVRDADRLDAMGAIGIARAFAYGALKGRPMFDQEQTPGTFNSFEAYKNNKSHTINHFHEKLLLLRDRMNTATGRRLAEKRHAFLVSYLDEFRAEWEGSR</sequence>
<evidence type="ECO:0000259" key="1">
    <source>
        <dbReference type="PROSITE" id="PS51831"/>
    </source>
</evidence>
<proteinExistence type="predicted"/>
<dbReference type="PANTHER" id="PTHR33594:SF1">
    <property type="entry name" value="HD_PDEASE DOMAIN-CONTAINING PROTEIN"/>
    <property type="match status" value="1"/>
</dbReference>
<name>A0A644W516_9ZZZZ</name>